<reference evidence="1 2" key="1">
    <citation type="submission" date="2019-11" db="EMBL/GenBank/DDBJ databases">
        <authorList>
            <person name="Zheng R.K."/>
            <person name="Sun C.M."/>
        </authorList>
    </citation>
    <scope>NUCLEOTIDE SEQUENCE [LARGE SCALE GENOMIC DNA]</scope>
    <source>
        <strain evidence="1 2">WC007</strain>
    </source>
</reference>
<evidence type="ECO:0008006" key="3">
    <source>
        <dbReference type="Google" id="ProtNLM"/>
    </source>
</evidence>
<sequence>MKTRIQILFIILLFPFVSGAQLQNITLNGYVKDLFMFYKPEIQIPGIEADHLSTNIIHNRLNFRWYANNELTFAIETRNRVFFGQMIREFPVYETSIDVDRGYFDLSEVIASGDGWFIHSIIDRAWLNYSSGNWSITAGRQRINWGVNLVWNPNDIFNSFSYFDFDYEERPGTDAVKIQYYTGVTSSAELVYKIGKNADKTSIAGMYRFSKFSYDFQFLGGWAGKDFVIGGGWAGDIKGGGFRGEASWFIPRANNNGSEEAFVASVSGDYTMKNSLYLHSGILFSSNGTKGKAGGREIFDLNLSAKMLSLAKYNIFAQMSYPVTPLFSANFSGMLNPSDESSYISPSLTYSLANNWELMLTGQLFTGDSDTEYGDYGKFIFARLKWAF</sequence>
<dbReference type="Proteomes" id="UP000428260">
    <property type="component" value="Chromosome"/>
</dbReference>
<proteinExistence type="predicted"/>
<keyword evidence="2" id="KW-1185">Reference proteome</keyword>
<dbReference type="SUPFAM" id="SSF56935">
    <property type="entry name" value="Porins"/>
    <property type="match status" value="1"/>
</dbReference>
<dbReference type="KEGG" id="mcos:GM418_24085"/>
<name>A0A6I6JUA7_9BACT</name>
<dbReference type="RefSeq" id="WP_158869754.1">
    <property type="nucleotide sequence ID" value="NZ_CP046401.1"/>
</dbReference>
<evidence type="ECO:0000313" key="1">
    <source>
        <dbReference type="EMBL" id="QGY46626.1"/>
    </source>
</evidence>
<organism evidence="1 2">
    <name type="scientific">Maribellus comscasis</name>
    <dbReference type="NCBI Taxonomy" id="2681766"/>
    <lineage>
        <taxon>Bacteria</taxon>
        <taxon>Pseudomonadati</taxon>
        <taxon>Bacteroidota</taxon>
        <taxon>Bacteroidia</taxon>
        <taxon>Marinilabiliales</taxon>
        <taxon>Prolixibacteraceae</taxon>
        <taxon>Maribellus</taxon>
    </lineage>
</organism>
<accession>A0A6I6JUA7</accession>
<dbReference type="EMBL" id="CP046401">
    <property type="protein sequence ID" value="QGY46626.1"/>
    <property type="molecule type" value="Genomic_DNA"/>
</dbReference>
<protein>
    <recommendedName>
        <fullName evidence="3">Porin</fullName>
    </recommendedName>
</protein>
<dbReference type="AlphaFoldDB" id="A0A6I6JUA7"/>
<gene>
    <name evidence="1" type="ORF">GM418_24085</name>
</gene>
<evidence type="ECO:0000313" key="2">
    <source>
        <dbReference type="Proteomes" id="UP000428260"/>
    </source>
</evidence>